<evidence type="ECO:0000256" key="5">
    <source>
        <dbReference type="SAM" id="MobiDB-lite"/>
    </source>
</evidence>
<keyword evidence="3" id="KW-0496">Mitochondrion</keyword>
<keyword evidence="7" id="KW-1185">Reference proteome</keyword>
<comment type="function">
    <text evidence="4">Inhibits the enzyme activity of ATPase.</text>
</comment>
<comment type="subcellular location">
    <subcellularLocation>
        <location evidence="1">Mitochondrion</location>
    </subcellularLocation>
</comment>
<accession>A0ABY8F1H2</accession>
<feature type="region of interest" description="Disordered" evidence="5">
    <location>
        <begin position="78"/>
        <end position="110"/>
    </location>
</feature>
<reference evidence="6 7" key="1">
    <citation type="journal article" date="2020" name="Elife">
        <title>Loss of centromere function drives karyotype evolution in closely related Malassezia species.</title>
        <authorList>
            <person name="Sankaranarayanan S.R."/>
            <person name="Ianiri G."/>
            <person name="Coelho M.A."/>
            <person name="Reza M.H."/>
            <person name="Thimmappa B.C."/>
            <person name="Ganguly P."/>
            <person name="Vadnala R.N."/>
            <person name="Sun S."/>
            <person name="Siddharthan R."/>
            <person name="Tellgren-Roth C."/>
            <person name="Dawson T.L."/>
            <person name="Heitman J."/>
            <person name="Sanyal K."/>
        </authorList>
    </citation>
    <scope>NUCLEOTIDE SEQUENCE [LARGE SCALE GENOMIC DNA]</scope>
    <source>
        <strain evidence="6">CBS14141</strain>
    </source>
</reference>
<dbReference type="EMBL" id="CP046240">
    <property type="protein sequence ID" value="WFD49865.1"/>
    <property type="molecule type" value="Genomic_DNA"/>
</dbReference>
<comment type="similarity">
    <text evidence="2 4">Belongs to the ATPase inhibitor family.</text>
</comment>
<evidence type="ECO:0000256" key="1">
    <source>
        <dbReference type="ARBA" id="ARBA00004173"/>
    </source>
</evidence>
<evidence type="ECO:0000256" key="4">
    <source>
        <dbReference type="RuleBase" id="RU368087"/>
    </source>
</evidence>
<gene>
    <name evidence="6" type="ORF">GLX27_004550</name>
</gene>
<dbReference type="Pfam" id="PF04568">
    <property type="entry name" value="IATP"/>
    <property type="match status" value="1"/>
</dbReference>
<feature type="compositionally biased region" description="Basic residues" evidence="5">
    <location>
        <begin position="97"/>
        <end position="110"/>
    </location>
</feature>
<evidence type="ECO:0000313" key="6">
    <source>
        <dbReference type="EMBL" id="WFD49865.1"/>
    </source>
</evidence>
<sequence>MLSTRIATQLPVRSAVSRAAGAVRAYSAGSNGNGSAGATGHDPGWKSREQALEGSYILEQEKAKLKKLHESVEQQKKVVENVRARAPPLATDPSSRAARRPRRSNRGLLS</sequence>
<dbReference type="InterPro" id="IPR007648">
    <property type="entry name" value="ATPase_inhibitor_mt"/>
</dbReference>
<feature type="region of interest" description="Disordered" evidence="5">
    <location>
        <begin position="26"/>
        <end position="48"/>
    </location>
</feature>
<proteinExistence type="inferred from homology"/>
<evidence type="ECO:0000313" key="7">
    <source>
        <dbReference type="Proteomes" id="UP000818624"/>
    </source>
</evidence>
<protein>
    <recommendedName>
        <fullName evidence="4">ATPase inhibitor, mitochondrial</fullName>
    </recommendedName>
</protein>
<dbReference type="Proteomes" id="UP000818624">
    <property type="component" value="Chromosome 7"/>
</dbReference>
<name>A0ABY8F1H2_MALFU</name>
<organism evidence="6 7">
    <name type="scientific">Malassezia furfur</name>
    <name type="common">Pityriasis versicolor infection agent</name>
    <name type="synonym">Pityrosporum furfur</name>
    <dbReference type="NCBI Taxonomy" id="55194"/>
    <lineage>
        <taxon>Eukaryota</taxon>
        <taxon>Fungi</taxon>
        <taxon>Dikarya</taxon>
        <taxon>Basidiomycota</taxon>
        <taxon>Ustilaginomycotina</taxon>
        <taxon>Malasseziomycetes</taxon>
        <taxon>Malasseziales</taxon>
        <taxon>Malasseziaceae</taxon>
        <taxon>Malassezia</taxon>
    </lineage>
</organism>
<evidence type="ECO:0000256" key="3">
    <source>
        <dbReference type="ARBA" id="ARBA00023128"/>
    </source>
</evidence>
<evidence type="ECO:0000256" key="2">
    <source>
        <dbReference type="ARBA" id="ARBA00010901"/>
    </source>
</evidence>